<dbReference type="SUPFAM" id="SSF51735">
    <property type="entry name" value="NAD(P)-binding Rossmann-fold domains"/>
    <property type="match status" value="1"/>
</dbReference>
<protein>
    <recommendedName>
        <fullName evidence="6">Short-chain dehydrogenase</fullName>
    </recommendedName>
</protein>
<dbReference type="PANTHER" id="PTHR24320">
    <property type="entry name" value="RETINOL DEHYDROGENASE"/>
    <property type="match status" value="1"/>
</dbReference>
<dbReference type="InterPro" id="IPR002347">
    <property type="entry name" value="SDR_fam"/>
</dbReference>
<evidence type="ECO:0000256" key="2">
    <source>
        <dbReference type="ARBA" id="ARBA00022857"/>
    </source>
</evidence>
<evidence type="ECO:0008006" key="6">
    <source>
        <dbReference type="Google" id="ProtNLM"/>
    </source>
</evidence>
<evidence type="ECO:0000256" key="3">
    <source>
        <dbReference type="ARBA" id="ARBA00023002"/>
    </source>
</evidence>
<dbReference type="Pfam" id="PF00106">
    <property type="entry name" value="adh_short"/>
    <property type="match status" value="1"/>
</dbReference>
<dbReference type="InterPro" id="IPR036291">
    <property type="entry name" value="NAD(P)-bd_dom_sf"/>
</dbReference>
<dbReference type="PANTHER" id="PTHR24320:SF236">
    <property type="entry name" value="SHORT-CHAIN DEHYDROGENASE-RELATED"/>
    <property type="match status" value="1"/>
</dbReference>
<reference evidence="4 5" key="1">
    <citation type="journal article" date="2018" name="Mycol. Prog.">
        <title>Coniella lustricola, a new species from submerged detritus.</title>
        <authorList>
            <person name="Raudabaugh D.B."/>
            <person name="Iturriaga T."/>
            <person name="Carver A."/>
            <person name="Mondo S."/>
            <person name="Pangilinan J."/>
            <person name="Lipzen A."/>
            <person name="He G."/>
            <person name="Amirebrahimi M."/>
            <person name="Grigoriev I.V."/>
            <person name="Miller A.N."/>
        </authorList>
    </citation>
    <scope>NUCLEOTIDE SEQUENCE [LARGE SCALE GENOMIC DNA]</scope>
    <source>
        <strain evidence="4 5">B22-T-1</strain>
    </source>
</reference>
<name>A0A2T2ZYG6_9PEZI</name>
<dbReference type="AlphaFoldDB" id="A0A2T2ZYG6"/>
<keyword evidence="5" id="KW-1185">Reference proteome</keyword>
<dbReference type="GO" id="GO:0016491">
    <property type="term" value="F:oxidoreductase activity"/>
    <property type="evidence" value="ECO:0007669"/>
    <property type="project" value="UniProtKB-KW"/>
</dbReference>
<evidence type="ECO:0000313" key="4">
    <source>
        <dbReference type="EMBL" id="PSR79584.1"/>
    </source>
</evidence>
<keyword evidence="2" id="KW-0521">NADP</keyword>
<evidence type="ECO:0000256" key="1">
    <source>
        <dbReference type="ARBA" id="ARBA00006484"/>
    </source>
</evidence>
<organism evidence="4 5">
    <name type="scientific">Coniella lustricola</name>
    <dbReference type="NCBI Taxonomy" id="2025994"/>
    <lineage>
        <taxon>Eukaryota</taxon>
        <taxon>Fungi</taxon>
        <taxon>Dikarya</taxon>
        <taxon>Ascomycota</taxon>
        <taxon>Pezizomycotina</taxon>
        <taxon>Sordariomycetes</taxon>
        <taxon>Sordariomycetidae</taxon>
        <taxon>Diaporthales</taxon>
        <taxon>Schizoparmaceae</taxon>
        <taxon>Coniella</taxon>
    </lineage>
</organism>
<proteinExistence type="inferred from homology"/>
<dbReference type="Gene3D" id="3.40.50.720">
    <property type="entry name" value="NAD(P)-binding Rossmann-like Domain"/>
    <property type="match status" value="1"/>
</dbReference>
<evidence type="ECO:0000313" key="5">
    <source>
        <dbReference type="Proteomes" id="UP000241462"/>
    </source>
</evidence>
<dbReference type="OrthoDB" id="191139at2759"/>
<dbReference type="Proteomes" id="UP000241462">
    <property type="component" value="Unassembled WGS sequence"/>
</dbReference>
<dbReference type="InParanoid" id="A0A2T2ZYG6"/>
<dbReference type="PRINTS" id="PR00081">
    <property type="entry name" value="GDHRDH"/>
</dbReference>
<accession>A0A2T2ZYG6</accession>
<dbReference type="STRING" id="2025994.A0A2T2ZYG6"/>
<keyword evidence="3" id="KW-0560">Oxidoreductase</keyword>
<gene>
    <name evidence="4" type="ORF">BD289DRAFT_375325</name>
</gene>
<sequence length="364" mass="39445">MSNTLINFSTLFYNLSVAKVVDIVDQWLPPKPTYTEDSVPRQDGRVFIITGGNSGIGLALVKLLYPKGAKIYIACRSEERAKAAIEEVLEEYRTTAAQNKAVKSAETPGSITYMPLDLNDLSTIKASAAFFKERESRLDVLWNNAGIAGSPIGTKTAQGLEGHIGVNCVAPLMFTQELLPELRAAAAASPSSPGATRVVWTGSLIIERFAPESGVDLEVLDRINAEGTGSESGSRDYGASKAGNWLLGVEGARRWGSESEPGKGDAIVHVTENPGMISTPVWKHQPGWMMAFMNPTFAVPKMGAYTMMFAGLSNEVGLENNGAYILPFGRIQKKSTNTGILKAIEDGKAQVFWDWCEKLYQPYV</sequence>
<dbReference type="EMBL" id="KZ678562">
    <property type="protein sequence ID" value="PSR79584.1"/>
    <property type="molecule type" value="Genomic_DNA"/>
</dbReference>
<comment type="similarity">
    <text evidence="1">Belongs to the short-chain dehydrogenases/reductases (SDR) family.</text>
</comment>